<organism evidence="2">
    <name type="scientific">Oryza brachyantha</name>
    <name type="common">malo sina</name>
    <dbReference type="NCBI Taxonomy" id="4533"/>
    <lineage>
        <taxon>Eukaryota</taxon>
        <taxon>Viridiplantae</taxon>
        <taxon>Streptophyta</taxon>
        <taxon>Embryophyta</taxon>
        <taxon>Tracheophyta</taxon>
        <taxon>Spermatophyta</taxon>
        <taxon>Magnoliopsida</taxon>
        <taxon>Liliopsida</taxon>
        <taxon>Poales</taxon>
        <taxon>Poaceae</taxon>
        <taxon>BOP clade</taxon>
        <taxon>Oryzoideae</taxon>
        <taxon>Oryzeae</taxon>
        <taxon>Oryzinae</taxon>
        <taxon>Oryza</taxon>
    </lineage>
</organism>
<feature type="compositionally biased region" description="Gly residues" evidence="1">
    <location>
        <begin position="11"/>
        <end position="29"/>
    </location>
</feature>
<feature type="compositionally biased region" description="Acidic residues" evidence="1">
    <location>
        <begin position="88"/>
        <end position="100"/>
    </location>
</feature>
<proteinExistence type="predicted"/>
<keyword evidence="3" id="KW-1185">Reference proteome</keyword>
<evidence type="ECO:0000256" key="1">
    <source>
        <dbReference type="SAM" id="MobiDB-lite"/>
    </source>
</evidence>
<dbReference type="EnsemblPlants" id="OB05G28880.1">
    <property type="protein sequence ID" value="OB05G28880.1"/>
    <property type="gene ID" value="OB05G28880"/>
</dbReference>
<accession>J3M8G4</accession>
<sequence length="118" mass="11781">MATAAEEAVAAGGGSEEGDAAGAGGGRDGGSSPFRFSFHARSFSGVETTPRFGSFNPADDLAVFQPKPPAPPVDAPSKDVVEVAAGDGDGDETTAEEEGSDGNSHLLGLYPSEAKPIE</sequence>
<protein>
    <submittedName>
        <fullName evidence="2">Uncharacterized protein</fullName>
    </submittedName>
</protein>
<reference evidence="2" key="1">
    <citation type="journal article" date="2013" name="Nat. Commun.">
        <title>Whole-genome sequencing of Oryza brachyantha reveals mechanisms underlying Oryza genome evolution.</title>
        <authorList>
            <person name="Chen J."/>
            <person name="Huang Q."/>
            <person name="Gao D."/>
            <person name="Wang J."/>
            <person name="Lang Y."/>
            <person name="Liu T."/>
            <person name="Li B."/>
            <person name="Bai Z."/>
            <person name="Luis Goicoechea J."/>
            <person name="Liang C."/>
            <person name="Chen C."/>
            <person name="Zhang W."/>
            <person name="Sun S."/>
            <person name="Liao Y."/>
            <person name="Zhang X."/>
            <person name="Yang L."/>
            <person name="Song C."/>
            <person name="Wang M."/>
            <person name="Shi J."/>
            <person name="Liu G."/>
            <person name="Liu J."/>
            <person name="Zhou H."/>
            <person name="Zhou W."/>
            <person name="Yu Q."/>
            <person name="An N."/>
            <person name="Chen Y."/>
            <person name="Cai Q."/>
            <person name="Wang B."/>
            <person name="Liu B."/>
            <person name="Min J."/>
            <person name="Huang Y."/>
            <person name="Wu H."/>
            <person name="Li Z."/>
            <person name="Zhang Y."/>
            <person name="Yin Y."/>
            <person name="Song W."/>
            <person name="Jiang J."/>
            <person name="Jackson S.A."/>
            <person name="Wing R.A."/>
            <person name="Wang J."/>
            <person name="Chen M."/>
        </authorList>
    </citation>
    <scope>NUCLEOTIDE SEQUENCE [LARGE SCALE GENOMIC DNA]</scope>
    <source>
        <strain evidence="2">cv. IRGC 101232</strain>
    </source>
</reference>
<feature type="compositionally biased region" description="Low complexity" evidence="1">
    <location>
        <begin position="1"/>
        <end position="10"/>
    </location>
</feature>
<dbReference type="Gramene" id="OB05G28880.1">
    <property type="protein sequence ID" value="OB05G28880.1"/>
    <property type="gene ID" value="OB05G28880"/>
</dbReference>
<evidence type="ECO:0000313" key="3">
    <source>
        <dbReference type="Proteomes" id="UP000006038"/>
    </source>
</evidence>
<evidence type="ECO:0000313" key="2">
    <source>
        <dbReference type="EnsemblPlants" id="OB05G28880.1"/>
    </source>
</evidence>
<feature type="region of interest" description="Disordered" evidence="1">
    <location>
        <begin position="1"/>
        <end position="118"/>
    </location>
</feature>
<name>J3M8G4_ORYBR</name>
<dbReference type="AlphaFoldDB" id="J3M8G4"/>
<reference evidence="2" key="2">
    <citation type="submission" date="2013-04" db="UniProtKB">
        <authorList>
            <consortium name="EnsemblPlants"/>
        </authorList>
    </citation>
    <scope>IDENTIFICATION</scope>
</reference>
<dbReference type="Proteomes" id="UP000006038">
    <property type="component" value="Chromosome 5"/>
</dbReference>
<dbReference type="HOGENOM" id="CLU_2076725_0_0_1"/>